<comment type="similarity">
    <text evidence="1 4">Belongs to the RNase T2 family.</text>
</comment>
<evidence type="ECO:0000256" key="4">
    <source>
        <dbReference type="RuleBase" id="RU004328"/>
    </source>
</evidence>
<dbReference type="InterPro" id="IPR001568">
    <property type="entry name" value="RNase_T2-like"/>
</dbReference>
<dbReference type="Pfam" id="PF00445">
    <property type="entry name" value="Ribonuclease_T2"/>
    <property type="match status" value="1"/>
</dbReference>
<evidence type="ECO:0000256" key="1">
    <source>
        <dbReference type="ARBA" id="ARBA00007469"/>
    </source>
</evidence>
<keyword evidence="2" id="KW-0378">Hydrolase</keyword>
<proteinExistence type="inferred from homology"/>
<comment type="caution">
    <text evidence="5">The sequence shown here is derived from an EMBL/GenBank/DDBJ whole genome shotgun (WGS) entry which is preliminary data.</text>
</comment>
<evidence type="ECO:0000256" key="3">
    <source>
        <dbReference type="ARBA" id="ARBA00023239"/>
    </source>
</evidence>
<protein>
    <submittedName>
        <fullName evidence="5">Uncharacterized protein</fullName>
    </submittedName>
</protein>
<dbReference type="InterPro" id="IPR036430">
    <property type="entry name" value="RNase_T2-like_sf"/>
</dbReference>
<dbReference type="InterPro" id="IPR018188">
    <property type="entry name" value="RNase_T2_His_AS_1"/>
</dbReference>
<keyword evidence="2" id="KW-0540">Nuclease</keyword>
<evidence type="ECO:0000313" key="5">
    <source>
        <dbReference type="EMBL" id="KAK8556440.1"/>
    </source>
</evidence>
<sequence>MNHYNTILQSAVNQSNNRPPHLPPTCLLYSGHPVCASSIQCKVSIPTDFTIHGLWPQDGQNRGVPPYPSSSQCTTLIVVPKQNLGAELQTLEGPLTQVWPDLKNTGDINLHRQFWGHEWENHGMCSDYGDNPIVYFRAAIDLRNYVVSVLKFKSRGVASKAIDISTKVQAQVGKIPEIHCVRSRTTPKKDLLGEVRLCYRKGDPTPQGIQDCARHYSGTCTTGQKYIEIL</sequence>
<gene>
    <name evidence="5" type="ORF">V6N12_002842</name>
</gene>
<dbReference type="SUPFAM" id="SSF55895">
    <property type="entry name" value="Ribonuclease Rh-like"/>
    <property type="match status" value="1"/>
</dbReference>
<keyword evidence="3" id="KW-0456">Lyase</keyword>
<dbReference type="Proteomes" id="UP001472677">
    <property type="component" value="Unassembled WGS sequence"/>
</dbReference>
<evidence type="ECO:0000313" key="6">
    <source>
        <dbReference type="Proteomes" id="UP001472677"/>
    </source>
</evidence>
<accession>A0ABR2EA60</accession>
<name>A0ABR2EA60_9ROSI</name>
<dbReference type="Gene3D" id="3.90.730.10">
    <property type="entry name" value="Ribonuclease T2-like"/>
    <property type="match status" value="1"/>
</dbReference>
<dbReference type="EMBL" id="JBBPBM010000017">
    <property type="protein sequence ID" value="KAK8556440.1"/>
    <property type="molecule type" value="Genomic_DNA"/>
</dbReference>
<dbReference type="PANTHER" id="PTHR11240">
    <property type="entry name" value="RIBONUCLEASE T2"/>
    <property type="match status" value="1"/>
</dbReference>
<dbReference type="PROSITE" id="PS00530">
    <property type="entry name" value="RNASE_T2_1"/>
    <property type="match status" value="1"/>
</dbReference>
<organism evidence="5 6">
    <name type="scientific">Hibiscus sabdariffa</name>
    <name type="common">roselle</name>
    <dbReference type="NCBI Taxonomy" id="183260"/>
    <lineage>
        <taxon>Eukaryota</taxon>
        <taxon>Viridiplantae</taxon>
        <taxon>Streptophyta</taxon>
        <taxon>Embryophyta</taxon>
        <taxon>Tracheophyta</taxon>
        <taxon>Spermatophyta</taxon>
        <taxon>Magnoliopsida</taxon>
        <taxon>eudicotyledons</taxon>
        <taxon>Gunneridae</taxon>
        <taxon>Pentapetalae</taxon>
        <taxon>rosids</taxon>
        <taxon>malvids</taxon>
        <taxon>Malvales</taxon>
        <taxon>Malvaceae</taxon>
        <taxon>Malvoideae</taxon>
        <taxon>Hibiscus</taxon>
    </lineage>
</organism>
<evidence type="ECO:0000256" key="2">
    <source>
        <dbReference type="ARBA" id="ARBA00022722"/>
    </source>
</evidence>
<keyword evidence="6" id="KW-1185">Reference proteome</keyword>
<reference evidence="5 6" key="1">
    <citation type="journal article" date="2024" name="G3 (Bethesda)">
        <title>Genome assembly of Hibiscus sabdariffa L. provides insights into metabolisms of medicinal natural products.</title>
        <authorList>
            <person name="Kim T."/>
        </authorList>
    </citation>
    <scope>NUCLEOTIDE SEQUENCE [LARGE SCALE GENOMIC DNA]</scope>
    <source>
        <strain evidence="5">TK-2024</strain>
        <tissue evidence="5">Old leaves</tissue>
    </source>
</reference>
<dbReference type="PANTHER" id="PTHR11240:SF22">
    <property type="entry name" value="RIBONUCLEASE T2"/>
    <property type="match status" value="1"/>
</dbReference>